<dbReference type="CDD" id="cd00144">
    <property type="entry name" value="MPP_PPP_family"/>
    <property type="match status" value="1"/>
</dbReference>
<keyword evidence="3" id="KW-1185">Reference proteome</keyword>
<dbReference type="PANTHER" id="PTHR42850:SF4">
    <property type="entry name" value="ZINC-DEPENDENT ENDOPOLYPHOSPHATASE"/>
    <property type="match status" value="1"/>
</dbReference>
<gene>
    <name evidence="2" type="ORF">MAM_04112</name>
</gene>
<dbReference type="EMBL" id="AZHE01000009">
    <property type="protein sequence ID" value="KHN97723.1"/>
    <property type="molecule type" value="Genomic_DNA"/>
</dbReference>
<dbReference type="InterPro" id="IPR004843">
    <property type="entry name" value="Calcineurin-like_PHP"/>
</dbReference>
<comment type="caution">
    <text evidence="2">The sequence shown here is derived from an EMBL/GenBank/DDBJ whole genome shotgun (WGS) entry which is preliminary data.</text>
</comment>
<dbReference type="Pfam" id="PF00149">
    <property type="entry name" value="Metallophos"/>
    <property type="match status" value="1"/>
</dbReference>
<dbReference type="Gene3D" id="3.60.21.10">
    <property type="match status" value="1"/>
</dbReference>
<evidence type="ECO:0000313" key="2">
    <source>
        <dbReference type="EMBL" id="KHN97723.1"/>
    </source>
</evidence>
<dbReference type="RefSeq" id="XP_040678789.1">
    <property type="nucleotide sequence ID" value="XM_040822910.1"/>
</dbReference>
<dbReference type="GeneID" id="63738567"/>
<dbReference type="OrthoDB" id="10267127at2759"/>
<organism evidence="2 3">
    <name type="scientific">Metarhizium album (strain ARSEF 1941)</name>
    <dbReference type="NCBI Taxonomy" id="1081103"/>
    <lineage>
        <taxon>Eukaryota</taxon>
        <taxon>Fungi</taxon>
        <taxon>Dikarya</taxon>
        <taxon>Ascomycota</taxon>
        <taxon>Pezizomycotina</taxon>
        <taxon>Sordariomycetes</taxon>
        <taxon>Hypocreomycetidae</taxon>
        <taxon>Hypocreales</taxon>
        <taxon>Clavicipitaceae</taxon>
        <taxon>Metarhizium</taxon>
    </lineage>
</organism>
<dbReference type="GO" id="GO:0005737">
    <property type="term" value="C:cytoplasm"/>
    <property type="evidence" value="ECO:0007669"/>
    <property type="project" value="TreeGrafter"/>
</dbReference>
<evidence type="ECO:0000313" key="3">
    <source>
        <dbReference type="Proteomes" id="UP000030816"/>
    </source>
</evidence>
<accession>A0A0B2WUH9</accession>
<dbReference type="GO" id="GO:0016791">
    <property type="term" value="F:phosphatase activity"/>
    <property type="evidence" value="ECO:0007669"/>
    <property type="project" value="TreeGrafter"/>
</dbReference>
<dbReference type="Proteomes" id="UP000030816">
    <property type="component" value="Unassembled WGS sequence"/>
</dbReference>
<dbReference type="AlphaFoldDB" id="A0A0B2WUH9"/>
<dbReference type="GO" id="GO:0006798">
    <property type="term" value="P:polyphosphate catabolic process"/>
    <property type="evidence" value="ECO:0007669"/>
    <property type="project" value="TreeGrafter"/>
</dbReference>
<protein>
    <submittedName>
        <fullName evidence="2">Ser/Thr protein phosphatase family protein</fullName>
    </submittedName>
</protein>
<dbReference type="InterPro" id="IPR029052">
    <property type="entry name" value="Metallo-depent_PP-like"/>
</dbReference>
<dbReference type="HOGENOM" id="CLU_023125_0_1_1"/>
<sequence>MADATKVKDIYPISTFIHDLSVTLAATAPPDAGTEAGAEAGATNPIPARRLIIVGDVHGSRKSLEALLEEVGFDRALGDLVIFAGDLVSKGADSGGVIDLAGTIGALGVRGNHDDAVLRAAADRRRETGQAEEEEGVSASVSVSTRTAETLSGSQLGFLASLPLMVRVAVTPSPASLASLPRGVRRVVVVHAGLVPGVALEEQCAHAVMHMRSLGREEGGGRFVPLEEPGERGWMAEWDEWQEGIAEGDRTMVVFGHDAKRGLQRGRYALGLDTSCVYGGRLSAWVVGAGGARVVQVDCVDERD</sequence>
<dbReference type="GO" id="GO:0000298">
    <property type="term" value="F:endopolyphosphatase activity"/>
    <property type="evidence" value="ECO:0007669"/>
    <property type="project" value="TreeGrafter"/>
</dbReference>
<evidence type="ECO:0000259" key="1">
    <source>
        <dbReference type="Pfam" id="PF00149"/>
    </source>
</evidence>
<name>A0A0B2WUH9_METAS</name>
<dbReference type="STRING" id="1081103.A0A0B2WUH9"/>
<dbReference type="SUPFAM" id="SSF56300">
    <property type="entry name" value="Metallo-dependent phosphatases"/>
    <property type="match status" value="1"/>
</dbReference>
<feature type="domain" description="Calcineurin-like phosphoesterase" evidence="1">
    <location>
        <begin position="50"/>
        <end position="261"/>
    </location>
</feature>
<dbReference type="InterPro" id="IPR050126">
    <property type="entry name" value="Ap4A_hydrolase"/>
</dbReference>
<dbReference type="PANTHER" id="PTHR42850">
    <property type="entry name" value="METALLOPHOSPHOESTERASE"/>
    <property type="match status" value="1"/>
</dbReference>
<reference evidence="2 3" key="1">
    <citation type="journal article" date="2014" name="Proc. Natl. Acad. Sci. U.S.A.">
        <title>Trajectory and genomic determinants of fungal-pathogen speciation and host adaptation.</title>
        <authorList>
            <person name="Hu X."/>
            <person name="Xiao G."/>
            <person name="Zheng P."/>
            <person name="Shang Y."/>
            <person name="Su Y."/>
            <person name="Zhang X."/>
            <person name="Liu X."/>
            <person name="Zhan S."/>
            <person name="St Leger R.J."/>
            <person name="Wang C."/>
        </authorList>
    </citation>
    <scope>NUCLEOTIDE SEQUENCE [LARGE SCALE GENOMIC DNA]</scope>
    <source>
        <strain evidence="2 3">ARSEF 1941</strain>
    </source>
</reference>
<proteinExistence type="predicted"/>